<feature type="region of interest" description="Disordered" evidence="1">
    <location>
        <begin position="1"/>
        <end position="45"/>
    </location>
</feature>
<evidence type="ECO:0000256" key="1">
    <source>
        <dbReference type="SAM" id="MobiDB-lite"/>
    </source>
</evidence>
<evidence type="ECO:0000313" key="3">
    <source>
        <dbReference type="Proteomes" id="UP000823749"/>
    </source>
</evidence>
<comment type="caution">
    <text evidence="2">The sequence shown here is derived from an EMBL/GenBank/DDBJ whole genome shotgun (WGS) entry which is preliminary data.</text>
</comment>
<dbReference type="InterPro" id="IPR008949">
    <property type="entry name" value="Isoprenoid_synthase_dom_sf"/>
</dbReference>
<keyword evidence="3" id="KW-1185">Reference proteome</keyword>
<dbReference type="EMBL" id="JACTNZ010000004">
    <property type="protein sequence ID" value="KAG5551792.1"/>
    <property type="molecule type" value="Genomic_DNA"/>
</dbReference>
<dbReference type="Gene3D" id="1.10.600.10">
    <property type="entry name" value="Farnesyl Diphosphate Synthase"/>
    <property type="match status" value="1"/>
</dbReference>
<reference evidence="2" key="1">
    <citation type="submission" date="2020-08" db="EMBL/GenBank/DDBJ databases">
        <title>Plant Genome Project.</title>
        <authorList>
            <person name="Zhang R.-G."/>
        </authorList>
    </citation>
    <scope>NUCLEOTIDE SEQUENCE</scope>
    <source>
        <strain evidence="2">WSP0</strain>
        <tissue evidence="2">Leaf</tissue>
    </source>
</reference>
<name>A0AAV6KHM6_9ERIC</name>
<proteinExistence type="predicted"/>
<protein>
    <submittedName>
        <fullName evidence="2">Uncharacterized protein</fullName>
    </submittedName>
</protein>
<accession>A0AAV6KHM6</accession>
<dbReference type="Proteomes" id="UP000823749">
    <property type="component" value="Chromosome 4"/>
</dbReference>
<sequence length="117" mass="12887">MVEGYSQPPSERRSAHYQPTAWNSDFVNSSENHNNNDEIQKQRAEKLKGEVRAMIGDTDAMQLAARSLPSLLSLYPLSGSVALINRKTKTLFCSLSQIGPLFAAGRPPTSSSAIFCW</sequence>
<organism evidence="2 3">
    <name type="scientific">Rhododendron griersonianum</name>
    <dbReference type="NCBI Taxonomy" id="479676"/>
    <lineage>
        <taxon>Eukaryota</taxon>
        <taxon>Viridiplantae</taxon>
        <taxon>Streptophyta</taxon>
        <taxon>Embryophyta</taxon>
        <taxon>Tracheophyta</taxon>
        <taxon>Spermatophyta</taxon>
        <taxon>Magnoliopsida</taxon>
        <taxon>eudicotyledons</taxon>
        <taxon>Gunneridae</taxon>
        <taxon>Pentapetalae</taxon>
        <taxon>asterids</taxon>
        <taxon>Ericales</taxon>
        <taxon>Ericaceae</taxon>
        <taxon>Ericoideae</taxon>
        <taxon>Rhodoreae</taxon>
        <taxon>Rhododendron</taxon>
    </lineage>
</organism>
<feature type="compositionally biased region" description="Polar residues" evidence="1">
    <location>
        <begin position="20"/>
        <end position="33"/>
    </location>
</feature>
<evidence type="ECO:0000313" key="2">
    <source>
        <dbReference type="EMBL" id="KAG5551792.1"/>
    </source>
</evidence>
<dbReference type="AlphaFoldDB" id="A0AAV6KHM6"/>
<gene>
    <name evidence="2" type="ORF">RHGRI_010021</name>
</gene>
<feature type="compositionally biased region" description="Basic and acidic residues" evidence="1">
    <location>
        <begin position="34"/>
        <end position="45"/>
    </location>
</feature>